<evidence type="ECO:0000256" key="5">
    <source>
        <dbReference type="ARBA" id="ARBA00023002"/>
    </source>
</evidence>
<dbReference type="Proteomes" id="UP001206925">
    <property type="component" value="Unassembled WGS sequence"/>
</dbReference>
<dbReference type="Pfam" id="PF00743">
    <property type="entry name" value="FMO-like"/>
    <property type="match status" value="1"/>
</dbReference>
<keyword evidence="8" id="KW-1185">Reference proteome</keyword>
<dbReference type="PANTHER" id="PTHR23023">
    <property type="entry name" value="DIMETHYLANILINE MONOOXYGENASE"/>
    <property type="match status" value="1"/>
</dbReference>
<dbReference type="FunFam" id="3.50.50.60:FF:000403">
    <property type="entry name" value="Flavin-containing monooxygenase"/>
    <property type="match status" value="1"/>
</dbReference>
<keyword evidence="6" id="KW-0503">Monooxygenase</keyword>
<gene>
    <name evidence="7" type="ORF">M8C21_006614</name>
</gene>
<dbReference type="PIRSF" id="PIRSF000332">
    <property type="entry name" value="FMO"/>
    <property type="match status" value="1"/>
</dbReference>
<name>A0AAD5CV94_AMBAR</name>
<keyword evidence="4" id="KW-0521">NADP</keyword>
<organism evidence="7 8">
    <name type="scientific">Ambrosia artemisiifolia</name>
    <name type="common">Common ragweed</name>
    <dbReference type="NCBI Taxonomy" id="4212"/>
    <lineage>
        <taxon>Eukaryota</taxon>
        <taxon>Viridiplantae</taxon>
        <taxon>Streptophyta</taxon>
        <taxon>Embryophyta</taxon>
        <taxon>Tracheophyta</taxon>
        <taxon>Spermatophyta</taxon>
        <taxon>Magnoliopsida</taxon>
        <taxon>eudicotyledons</taxon>
        <taxon>Gunneridae</taxon>
        <taxon>Pentapetalae</taxon>
        <taxon>asterids</taxon>
        <taxon>campanulids</taxon>
        <taxon>Asterales</taxon>
        <taxon>Asteraceae</taxon>
        <taxon>Asteroideae</taxon>
        <taxon>Heliantheae alliance</taxon>
        <taxon>Heliantheae</taxon>
        <taxon>Ambrosia</taxon>
    </lineage>
</organism>
<dbReference type="FunFam" id="3.50.50.60:FF:000169">
    <property type="entry name" value="Flavin-containing monooxygenase"/>
    <property type="match status" value="1"/>
</dbReference>
<dbReference type="GO" id="GO:0004499">
    <property type="term" value="F:N,N-dimethylaniline monooxygenase activity"/>
    <property type="evidence" value="ECO:0007669"/>
    <property type="project" value="InterPro"/>
</dbReference>
<evidence type="ECO:0000256" key="4">
    <source>
        <dbReference type="ARBA" id="ARBA00022857"/>
    </source>
</evidence>
<evidence type="ECO:0000256" key="3">
    <source>
        <dbReference type="ARBA" id="ARBA00022827"/>
    </source>
</evidence>
<reference evidence="7" key="1">
    <citation type="submission" date="2022-06" db="EMBL/GenBank/DDBJ databases">
        <title>Uncovering the hologenomic basis of an extraordinary plant invasion.</title>
        <authorList>
            <person name="Bieker V.C."/>
            <person name="Martin M.D."/>
            <person name="Gilbert T."/>
            <person name="Hodgins K."/>
            <person name="Battlay P."/>
            <person name="Petersen B."/>
            <person name="Wilson J."/>
        </authorList>
    </citation>
    <scope>NUCLEOTIDE SEQUENCE</scope>
    <source>
        <strain evidence="7">AA19_3_7</strain>
        <tissue evidence="7">Leaf</tissue>
    </source>
</reference>
<comment type="cofactor">
    <cofactor evidence="6">
        <name>FAD</name>
        <dbReference type="ChEBI" id="CHEBI:57692"/>
    </cofactor>
</comment>
<accession>A0AAD5CV94</accession>
<keyword evidence="2 6" id="KW-0285">Flavoprotein</keyword>
<dbReference type="InterPro" id="IPR036188">
    <property type="entry name" value="FAD/NAD-bd_sf"/>
</dbReference>
<dbReference type="GO" id="GO:0050660">
    <property type="term" value="F:flavin adenine dinucleotide binding"/>
    <property type="evidence" value="ECO:0007669"/>
    <property type="project" value="InterPro"/>
</dbReference>
<dbReference type="EMBL" id="JAMZMK010006822">
    <property type="protein sequence ID" value="KAI7747171.1"/>
    <property type="molecule type" value="Genomic_DNA"/>
</dbReference>
<comment type="similarity">
    <text evidence="1 6">Belongs to the FMO family.</text>
</comment>
<evidence type="ECO:0000313" key="7">
    <source>
        <dbReference type="EMBL" id="KAI7747171.1"/>
    </source>
</evidence>
<dbReference type="InterPro" id="IPR050346">
    <property type="entry name" value="FMO-like"/>
</dbReference>
<keyword evidence="5 6" id="KW-0560">Oxidoreductase</keyword>
<dbReference type="AlphaFoldDB" id="A0AAD5CV94"/>
<evidence type="ECO:0000256" key="2">
    <source>
        <dbReference type="ARBA" id="ARBA00022630"/>
    </source>
</evidence>
<sequence>MDKKQVAIIGAGIGGLLACKYCLSKGFNPIVFDFGSEIGGVWARTIKTTRLQIPKASYQFSDYPWPDSVTDEFPTQQQMINYIRSYAKNFNLTPYIKFHSLVKKISYDGPSSNAWSVWNGTGEAFSPEGKWNVNVEDTKTGSMQVYTVDFVILCVGRFKDVPNMPKFPDGKGVEVFRGKAIHSQTFAEMDHDAAEEMVKGKRVVVVGFGKSGLDIARECASINGPEHPCTVVYRRDHWKLSNWFPLGIPFVNFIFSRFIVLMVHKPGEGFLLSLLATLLSPVRWIMWKLVETYAKMTLPLAKFNMVPQQGILKDTSSGLLAYLPDPDNFFDAVNKGSIKLQKTPSFSFNETGICIEDDDDTQIEADVVIFATGFNGVEKIKNIFESPTFGHYIADTPRVGLYRECIHPRIPQLAIIGFSDGISSLYTSETRCKWLAALLEGSFKLPSINEMQKDIARWDEYMKQSSGEYHYRSFLGAFEIWYNDQLCKDMGVNPMRKKGLLANLFEAHGPIDYAQM</sequence>
<dbReference type="InterPro" id="IPR020946">
    <property type="entry name" value="Flavin_mOase-like"/>
</dbReference>
<proteinExistence type="inferred from homology"/>
<dbReference type="PROSITE" id="PS51257">
    <property type="entry name" value="PROKAR_LIPOPROTEIN"/>
    <property type="match status" value="1"/>
</dbReference>
<dbReference type="EC" id="1.-.-.-" evidence="6"/>
<protein>
    <recommendedName>
        <fullName evidence="6">Flavin-containing monooxygenase</fullName>
        <ecNumber evidence="6">1.-.-.-</ecNumber>
    </recommendedName>
</protein>
<evidence type="ECO:0000256" key="1">
    <source>
        <dbReference type="ARBA" id="ARBA00009183"/>
    </source>
</evidence>
<comment type="caution">
    <text evidence="7">The sequence shown here is derived from an EMBL/GenBank/DDBJ whole genome shotgun (WGS) entry which is preliminary data.</text>
</comment>
<dbReference type="Gene3D" id="3.50.50.60">
    <property type="entry name" value="FAD/NAD(P)-binding domain"/>
    <property type="match status" value="2"/>
</dbReference>
<keyword evidence="3 6" id="KW-0274">FAD</keyword>
<dbReference type="SUPFAM" id="SSF51905">
    <property type="entry name" value="FAD/NAD(P)-binding domain"/>
    <property type="match status" value="2"/>
</dbReference>
<evidence type="ECO:0000313" key="8">
    <source>
        <dbReference type="Proteomes" id="UP001206925"/>
    </source>
</evidence>
<dbReference type="GO" id="GO:0050661">
    <property type="term" value="F:NADP binding"/>
    <property type="evidence" value="ECO:0007669"/>
    <property type="project" value="InterPro"/>
</dbReference>
<dbReference type="InterPro" id="IPR000960">
    <property type="entry name" value="Flavin_mOase"/>
</dbReference>
<evidence type="ECO:0000256" key="6">
    <source>
        <dbReference type="RuleBase" id="RU361177"/>
    </source>
</evidence>